<dbReference type="Proteomes" id="UP000187251">
    <property type="component" value="Unassembled WGS sequence"/>
</dbReference>
<gene>
    <name evidence="1" type="ORF">BIZ92_10285</name>
</gene>
<dbReference type="RefSeq" id="WP_076412010.1">
    <property type="nucleotide sequence ID" value="NZ_MJMN01000013.1"/>
</dbReference>
<evidence type="ECO:0000313" key="1">
    <source>
        <dbReference type="EMBL" id="OMG87976.1"/>
    </source>
</evidence>
<accession>A0A1R1JV36</accession>
<name>A0A1R1JV36_ALCXX</name>
<proteinExistence type="predicted"/>
<sequence>MADLIERLRESGEMEAAQEIAALRSLTRNYLEYTDNLDAKLTRALSQLRECAETLGADEIDEQRAMRAYADAMSLLDEMSRISRTPFGSASLKEQ</sequence>
<dbReference type="AlphaFoldDB" id="A0A1R1JV36"/>
<dbReference type="OrthoDB" id="8690205at2"/>
<dbReference type="EMBL" id="MJMN01000013">
    <property type="protein sequence ID" value="OMG87976.1"/>
    <property type="molecule type" value="Genomic_DNA"/>
</dbReference>
<reference evidence="1 2" key="1">
    <citation type="submission" date="2016-09" db="EMBL/GenBank/DDBJ databases">
        <title>Phylogenomics of Achromobacter.</title>
        <authorList>
            <person name="Jeukens J."/>
            <person name="Freschi L."/>
            <person name="Vincent A.T."/>
            <person name="Emond-Rheault J.-G."/>
            <person name="Kukavica-Ibrulj I."/>
            <person name="Charette S.J."/>
            <person name="Levesque R.C."/>
        </authorList>
    </citation>
    <scope>NUCLEOTIDE SEQUENCE [LARGE SCALE GENOMIC DNA]</scope>
    <source>
        <strain evidence="1 2">AUS488</strain>
    </source>
</reference>
<evidence type="ECO:0000313" key="2">
    <source>
        <dbReference type="Proteomes" id="UP000187251"/>
    </source>
</evidence>
<comment type="caution">
    <text evidence="1">The sequence shown here is derived from an EMBL/GenBank/DDBJ whole genome shotgun (WGS) entry which is preliminary data.</text>
</comment>
<organism evidence="1 2">
    <name type="scientific">Alcaligenes xylosoxydans xylosoxydans</name>
    <name type="common">Achromobacter xylosoxidans</name>
    <dbReference type="NCBI Taxonomy" id="85698"/>
    <lineage>
        <taxon>Bacteria</taxon>
        <taxon>Pseudomonadati</taxon>
        <taxon>Pseudomonadota</taxon>
        <taxon>Betaproteobacteria</taxon>
        <taxon>Burkholderiales</taxon>
        <taxon>Alcaligenaceae</taxon>
        <taxon>Achromobacter</taxon>
    </lineage>
</organism>
<protein>
    <submittedName>
        <fullName evidence="1">Uncharacterized protein</fullName>
    </submittedName>
</protein>